<name>A0A9P0E3W4_NEZVI</name>
<accession>A0A9P0E3W4</accession>
<keyword evidence="2" id="KW-1185">Reference proteome</keyword>
<reference evidence="1" key="1">
    <citation type="submission" date="2022-01" db="EMBL/GenBank/DDBJ databases">
        <authorList>
            <person name="King R."/>
        </authorList>
    </citation>
    <scope>NUCLEOTIDE SEQUENCE</scope>
</reference>
<evidence type="ECO:0000313" key="1">
    <source>
        <dbReference type="EMBL" id="CAH1391867.1"/>
    </source>
</evidence>
<evidence type="ECO:0000313" key="2">
    <source>
        <dbReference type="Proteomes" id="UP001152798"/>
    </source>
</evidence>
<gene>
    <name evidence="1" type="ORF">NEZAVI_LOCUS2795</name>
</gene>
<proteinExistence type="predicted"/>
<sequence>METGGRGWMAARGGLFLRSSSQSGLKYQRYPLLVSSYLPSSPPYTFKHGLSSSGNAVPKLSSEIRSYLRQILKRSLTI</sequence>
<dbReference type="AlphaFoldDB" id="A0A9P0E3W4"/>
<dbReference type="EMBL" id="OV725077">
    <property type="protein sequence ID" value="CAH1391867.1"/>
    <property type="molecule type" value="Genomic_DNA"/>
</dbReference>
<dbReference type="Proteomes" id="UP001152798">
    <property type="component" value="Chromosome 1"/>
</dbReference>
<protein>
    <submittedName>
        <fullName evidence="1">Uncharacterized protein</fullName>
    </submittedName>
</protein>
<organism evidence="1 2">
    <name type="scientific">Nezara viridula</name>
    <name type="common">Southern green stink bug</name>
    <name type="synonym">Cimex viridulus</name>
    <dbReference type="NCBI Taxonomy" id="85310"/>
    <lineage>
        <taxon>Eukaryota</taxon>
        <taxon>Metazoa</taxon>
        <taxon>Ecdysozoa</taxon>
        <taxon>Arthropoda</taxon>
        <taxon>Hexapoda</taxon>
        <taxon>Insecta</taxon>
        <taxon>Pterygota</taxon>
        <taxon>Neoptera</taxon>
        <taxon>Paraneoptera</taxon>
        <taxon>Hemiptera</taxon>
        <taxon>Heteroptera</taxon>
        <taxon>Panheteroptera</taxon>
        <taxon>Pentatomomorpha</taxon>
        <taxon>Pentatomoidea</taxon>
        <taxon>Pentatomidae</taxon>
        <taxon>Pentatominae</taxon>
        <taxon>Nezara</taxon>
    </lineage>
</organism>